<accession>A0ABT8KSM1</accession>
<dbReference type="PROSITE" id="PS51257">
    <property type="entry name" value="PROKAR_LIPOPROTEIN"/>
    <property type="match status" value="1"/>
</dbReference>
<dbReference type="Proteomes" id="UP001172082">
    <property type="component" value="Unassembled WGS sequence"/>
</dbReference>
<organism evidence="1 2">
    <name type="scientific">Splendidivirga corallicola</name>
    <dbReference type="NCBI Taxonomy" id="3051826"/>
    <lineage>
        <taxon>Bacteria</taxon>
        <taxon>Pseudomonadati</taxon>
        <taxon>Bacteroidota</taxon>
        <taxon>Cytophagia</taxon>
        <taxon>Cytophagales</taxon>
        <taxon>Splendidivirgaceae</taxon>
        <taxon>Splendidivirga</taxon>
    </lineage>
</organism>
<dbReference type="RefSeq" id="WP_346753778.1">
    <property type="nucleotide sequence ID" value="NZ_JAUJEA010000008.1"/>
</dbReference>
<keyword evidence="2" id="KW-1185">Reference proteome</keyword>
<dbReference type="EMBL" id="JAUJEA010000008">
    <property type="protein sequence ID" value="MDN5203755.1"/>
    <property type="molecule type" value="Genomic_DNA"/>
</dbReference>
<evidence type="ECO:0000313" key="1">
    <source>
        <dbReference type="EMBL" id="MDN5203755.1"/>
    </source>
</evidence>
<gene>
    <name evidence="1" type="ORF">QQ008_20360</name>
</gene>
<name>A0ABT8KSM1_9BACT</name>
<reference evidence="1" key="1">
    <citation type="submission" date="2023-06" db="EMBL/GenBank/DDBJ databases">
        <title>Genomic of Parafulvivirga corallium.</title>
        <authorList>
            <person name="Wang G."/>
        </authorList>
    </citation>
    <scope>NUCLEOTIDE SEQUENCE</scope>
    <source>
        <strain evidence="1">BMA10</strain>
    </source>
</reference>
<sequence length="196" mass="21764">MKKTLPIVISMLVFLGCNSTKRQMNDITIRNVELYSMIERLLKKEAKKAQIEIDPGSIKVIPATNGFLAEAFIVSDAPLTREGLKKGVPLLFRLVINDPGSNQKLVASLITTAVYKVTLRLLDDDISAVAEYQESRGVAVIPGEEAYVIWKDSDRQKISPEILPNNLTQTTCSHSEKIKVCTHTTEGKRTLEVVIL</sequence>
<comment type="caution">
    <text evidence="1">The sequence shown here is derived from an EMBL/GenBank/DDBJ whole genome shotgun (WGS) entry which is preliminary data.</text>
</comment>
<protein>
    <submittedName>
        <fullName evidence="1">Uncharacterized protein</fullName>
    </submittedName>
</protein>
<evidence type="ECO:0000313" key="2">
    <source>
        <dbReference type="Proteomes" id="UP001172082"/>
    </source>
</evidence>
<proteinExistence type="predicted"/>